<evidence type="ECO:0000313" key="5">
    <source>
        <dbReference type="Proteomes" id="UP000640333"/>
    </source>
</evidence>
<dbReference type="RefSeq" id="WP_193952625.1">
    <property type="nucleotide sequence ID" value="NZ_JADEYS010000006.1"/>
</dbReference>
<dbReference type="InterPro" id="IPR010980">
    <property type="entry name" value="Cyt_c/b562"/>
</dbReference>
<dbReference type="GO" id="GO:0042597">
    <property type="term" value="C:periplasmic space"/>
    <property type="evidence" value="ECO:0007669"/>
    <property type="project" value="InterPro"/>
</dbReference>
<evidence type="ECO:0000256" key="1">
    <source>
        <dbReference type="ARBA" id="ARBA00005523"/>
    </source>
</evidence>
<organism evidence="4 5">
    <name type="scientific">Pontibacterium sinense</name>
    <dbReference type="NCBI Taxonomy" id="2781979"/>
    <lineage>
        <taxon>Bacteria</taxon>
        <taxon>Pseudomonadati</taxon>
        <taxon>Pseudomonadota</taxon>
        <taxon>Gammaproteobacteria</taxon>
        <taxon>Oceanospirillales</taxon>
        <taxon>Oceanospirillaceae</taxon>
        <taxon>Pontibacterium</taxon>
    </lineage>
</organism>
<dbReference type="AlphaFoldDB" id="A0A8J7JY39"/>
<dbReference type="GO" id="GO:0020037">
    <property type="term" value="F:heme binding"/>
    <property type="evidence" value="ECO:0007669"/>
    <property type="project" value="InterPro"/>
</dbReference>
<keyword evidence="2 3" id="KW-0732">Signal</keyword>
<sequence length="139" mass="15599">MKLSAKKSVLSSLLLTVLLTSGSYASAGESLNLKQTMKQMRLQYKEAMESRSAESFNQRIEAFKTHLSSAQGYDFSPDRKVVSLEGLGKVERFINDIPLATDDNLAELQQQLSSIDELRKEYHKKAKPGTLELLLSIFK</sequence>
<feature type="chain" id="PRO_5035229872" description="Cytochrome b562" evidence="3">
    <location>
        <begin position="28"/>
        <end position="139"/>
    </location>
</feature>
<keyword evidence="5" id="KW-1185">Reference proteome</keyword>
<reference evidence="4" key="1">
    <citation type="submission" date="2020-10" db="EMBL/GenBank/DDBJ databases">
        <title>Bacterium isolated from coastal waters sediment.</title>
        <authorList>
            <person name="Chen R.-J."/>
            <person name="Lu D.-C."/>
            <person name="Zhu K.-L."/>
            <person name="Du Z.-J."/>
        </authorList>
    </citation>
    <scope>NUCLEOTIDE SEQUENCE</scope>
    <source>
        <strain evidence="4">N1Y112</strain>
    </source>
</reference>
<evidence type="ECO:0000256" key="3">
    <source>
        <dbReference type="SAM" id="SignalP"/>
    </source>
</evidence>
<evidence type="ECO:0000256" key="2">
    <source>
        <dbReference type="ARBA" id="ARBA00022729"/>
    </source>
</evidence>
<dbReference type="Proteomes" id="UP000640333">
    <property type="component" value="Unassembled WGS sequence"/>
</dbReference>
<evidence type="ECO:0008006" key="6">
    <source>
        <dbReference type="Google" id="ProtNLM"/>
    </source>
</evidence>
<dbReference type="Pfam" id="PF07361">
    <property type="entry name" value="Cytochrom_B562"/>
    <property type="match status" value="1"/>
</dbReference>
<dbReference type="SUPFAM" id="SSF47175">
    <property type="entry name" value="Cytochromes"/>
    <property type="match status" value="1"/>
</dbReference>
<comment type="caution">
    <text evidence="4">The sequence shown here is derived from an EMBL/GenBank/DDBJ whole genome shotgun (WGS) entry which is preliminary data.</text>
</comment>
<dbReference type="GO" id="GO:0005506">
    <property type="term" value="F:iron ion binding"/>
    <property type="evidence" value="ECO:0007669"/>
    <property type="project" value="InterPro"/>
</dbReference>
<dbReference type="EMBL" id="JADEYS010000006">
    <property type="protein sequence ID" value="MBE9397068.1"/>
    <property type="molecule type" value="Genomic_DNA"/>
</dbReference>
<comment type="similarity">
    <text evidence="1">Belongs to the cytochrome b562 family.</text>
</comment>
<name>A0A8J7JY39_9GAMM</name>
<proteinExistence type="inferred from homology"/>
<dbReference type="GO" id="GO:0022900">
    <property type="term" value="P:electron transport chain"/>
    <property type="evidence" value="ECO:0007669"/>
    <property type="project" value="InterPro"/>
</dbReference>
<dbReference type="Gene3D" id="1.20.120.10">
    <property type="entry name" value="Cytochrome c/b562"/>
    <property type="match status" value="1"/>
</dbReference>
<dbReference type="GO" id="GO:0009055">
    <property type="term" value="F:electron transfer activity"/>
    <property type="evidence" value="ECO:0007669"/>
    <property type="project" value="InterPro"/>
</dbReference>
<accession>A0A8J7JY39</accession>
<gene>
    <name evidence="4" type="ORF">IOQ59_07310</name>
</gene>
<evidence type="ECO:0000313" key="4">
    <source>
        <dbReference type="EMBL" id="MBE9397068.1"/>
    </source>
</evidence>
<dbReference type="InterPro" id="IPR009155">
    <property type="entry name" value="Cyt_b562"/>
</dbReference>
<protein>
    <recommendedName>
        <fullName evidence="6">Cytochrome b562</fullName>
    </recommendedName>
</protein>
<feature type="signal peptide" evidence="3">
    <location>
        <begin position="1"/>
        <end position="27"/>
    </location>
</feature>